<dbReference type="EMBL" id="FNJB01000018">
    <property type="protein sequence ID" value="SDP86623.1"/>
    <property type="molecule type" value="Genomic_DNA"/>
</dbReference>
<evidence type="ECO:0000313" key="2">
    <source>
        <dbReference type="Proteomes" id="UP000199651"/>
    </source>
</evidence>
<evidence type="ECO:0000313" key="1">
    <source>
        <dbReference type="EMBL" id="SDP86623.1"/>
    </source>
</evidence>
<dbReference type="AlphaFoldDB" id="A0A1H0W7R7"/>
<reference evidence="2" key="1">
    <citation type="submission" date="2016-10" db="EMBL/GenBank/DDBJ databases">
        <authorList>
            <person name="Varghese N."/>
            <person name="Submissions S."/>
        </authorList>
    </citation>
    <scope>NUCLEOTIDE SEQUENCE [LARGE SCALE GENOMIC DNA]</scope>
    <source>
        <strain evidence="2">IBRC-M 10655</strain>
    </source>
</reference>
<protein>
    <submittedName>
        <fullName evidence="1">Uncharacterized protein</fullName>
    </submittedName>
</protein>
<dbReference type="STRING" id="504798.SAMN05421871_11756"/>
<name>A0A1H0W7R7_9PSEU</name>
<keyword evidence="2" id="KW-1185">Reference proteome</keyword>
<dbReference type="Proteomes" id="UP000199651">
    <property type="component" value="Unassembled WGS sequence"/>
</dbReference>
<proteinExistence type="predicted"/>
<sequence>MKSSTAVHDVVTRFGLEPTVAALAGGGDLRSLTAEVFDALAAGESPLERWMDPPRERQLDFADRESLIPLRTGVQHFLFSAHVTNATRRTARQEDALTCFLQAIGASQDTPLHSAIAHRWLILVALALGETQAAAAAVTRAGVVAVSAGLDCHRRLAQDPRDATAALDLAATADLLTELSALAEPLGLPPLGAVEAAGTTWVCDVGRDGTRIGPIRCSVDLERHQVILEINRAFPHDLALWEPRSTEGSRIDTDAYAHHIVRQLRVSPAEPTSAILAVGSPDAAEPLIVFRSLGLVRGRNGLQWAQST</sequence>
<gene>
    <name evidence="1" type="ORF">SAMN05192558_11856</name>
</gene>
<organism evidence="1 2">
    <name type="scientific">Actinokineospora alba</name>
    <dbReference type="NCBI Taxonomy" id="504798"/>
    <lineage>
        <taxon>Bacteria</taxon>
        <taxon>Bacillati</taxon>
        <taxon>Actinomycetota</taxon>
        <taxon>Actinomycetes</taxon>
        <taxon>Pseudonocardiales</taxon>
        <taxon>Pseudonocardiaceae</taxon>
        <taxon>Actinokineospora</taxon>
    </lineage>
</organism>
<accession>A0A1H0W7R7</accession>
<dbReference type="RefSeq" id="WP_091383591.1">
    <property type="nucleotide sequence ID" value="NZ_FNDV01000017.1"/>
</dbReference>